<name>A0ABT6JS91_9GAMM</name>
<keyword evidence="2 5" id="KW-0812">Transmembrane</keyword>
<evidence type="ECO:0000256" key="1">
    <source>
        <dbReference type="ARBA" id="ARBA00004141"/>
    </source>
</evidence>
<feature type="transmembrane region" description="Helical" evidence="5">
    <location>
        <begin position="179"/>
        <end position="197"/>
    </location>
</feature>
<feature type="transmembrane region" description="Helical" evidence="5">
    <location>
        <begin position="147"/>
        <end position="167"/>
    </location>
</feature>
<feature type="transmembrane region" description="Helical" evidence="5">
    <location>
        <begin position="77"/>
        <end position="97"/>
    </location>
</feature>
<dbReference type="InterPro" id="IPR038770">
    <property type="entry name" value="Na+/solute_symporter_sf"/>
</dbReference>
<keyword evidence="4 5" id="KW-0472">Membrane</keyword>
<dbReference type="RefSeq" id="WP_280577831.1">
    <property type="nucleotide sequence ID" value="NZ_JARXRO010000014.1"/>
</dbReference>
<evidence type="ECO:0000256" key="4">
    <source>
        <dbReference type="ARBA" id="ARBA00023136"/>
    </source>
</evidence>
<evidence type="ECO:0000313" key="7">
    <source>
        <dbReference type="Proteomes" id="UP001156873"/>
    </source>
</evidence>
<sequence>MEGNASAVLQMDALIRAGLPSANFLIMLAIGMGLAAREFARVAREPGPLLVGIAGQYLLLPLLGFGVAMLFRHSYELAVGFILLAASPSASSSNALTYLARGNLALAVTLTAVSALLTLATIPLLTGAALQAFAGQSRAIPLPVPQMMAHLVLLVALPLLLGMALRHLWPRWCERAQPWLTRLSLGLLLVLIACIAVDQREALLPWIGTLALATAGMCLVGMCGGYLLGHLCRLERRDAITIGIETGIQNCTLAFLIAYNVLESATMAMPPAVYGIMMYAVALCFVSAARANTGAGPRTG</sequence>
<keyword evidence="3 5" id="KW-1133">Transmembrane helix</keyword>
<dbReference type="EMBL" id="JARXRO010000014">
    <property type="protein sequence ID" value="MDH5833558.1"/>
    <property type="molecule type" value="Genomic_DNA"/>
</dbReference>
<dbReference type="Gene3D" id="1.20.1530.20">
    <property type="match status" value="1"/>
</dbReference>
<dbReference type="InterPro" id="IPR004710">
    <property type="entry name" value="Bilac:Na_transpt"/>
</dbReference>
<dbReference type="PANTHER" id="PTHR10361:SF24">
    <property type="entry name" value="P3 PROTEIN"/>
    <property type="match status" value="1"/>
</dbReference>
<evidence type="ECO:0000256" key="2">
    <source>
        <dbReference type="ARBA" id="ARBA00022692"/>
    </source>
</evidence>
<dbReference type="Proteomes" id="UP001156873">
    <property type="component" value="Unassembled WGS sequence"/>
</dbReference>
<dbReference type="PANTHER" id="PTHR10361">
    <property type="entry name" value="SODIUM-BILE ACID COTRANSPORTER"/>
    <property type="match status" value="1"/>
</dbReference>
<evidence type="ECO:0000313" key="6">
    <source>
        <dbReference type="EMBL" id="MDH5833558.1"/>
    </source>
</evidence>
<accession>A0ABT6JS91</accession>
<feature type="transmembrane region" description="Helical" evidence="5">
    <location>
        <begin position="203"/>
        <end position="228"/>
    </location>
</feature>
<feature type="transmembrane region" description="Helical" evidence="5">
    <location>
        <begin position="268"/>
        <end position="289"/>
    </location>
</feature>
<evidence type="ECO:0000256" key="5">
    <source>
        <dbReference type="SAM" id="Phobius"/>
    </source>
</evidence>
<proteinExistence type="predicted"/>
<keyword evidence="7" id="KW-1185">Reference proteome</keyword>
<organism evidence="6 7">
    <name type="scientific">Luteimonas kalidii</name>
    <dbReference type="NCBI Taxonomy" id="3042025"/>
    <lineage>
        <taxon>Bacteria</taxon>
        <taxon>Pseudomonadati</taxon>
        <taxon>Pseudomonadota</taxon>
        <taxon>Gammaproteobacteria</taxon>
        <taxon>Lysobacterales</taxon>
        <taxon>Lysobacteraceae</taxon>
        <taxon>Luteimonas</taxon>
    </lineage>
</organism>
<reference evidence="6 7" key="1">
    <citation type="submission" date="2023-04" db="EMBL/GenBank/DDBJ databases">
        <title>Luteimonas sp. M1R5S59.</title>
        <authorList>
            <person name="Sun J.-Q."/>
        </authorList>
    </citation>
    <scope>NUCLEOTIDE SEQUENCE [LARGE SCALE GENOMIC DNA]</scope>
    <source>
        <strain evidence="6 7">M1R5S59</strain>
    </source>
</reference>
<evidence type="ECO:0000256" key="3">
    <source>
        <dbReference type="ARBA" id="ARBA00022989"/>
    </source>
</evidence>
<dbReference type="Pfam" id="PF01758">
    <property type="entry name" value="SBF"/>
    <property type="match status" value="1"/>
</dbReference>
<protein>
    <submittedName>
        <fullName evidence="6">Bile acid:sodium symporter</fullName>
    </submittedName>
</protein>
<comment type="subcellular location">
    <subcellularLocation>
        <location evidence="1">Membrane</location>
        <topology evidence="1">Multi-pass membrane protein</topology>
    </subcellularLocation>
</comment>
<feature type="transmembrane region" description="Helical" evidence="5">
    <location>
        <begin position="48"/>
        <end position="71"/>
    </location>
</feature>
<gene>
    <name evidence="6" type="ORF">QFW81_06420</name>
</gene>
<comment type="caution">
    <text evidence="6">The sequence shown here is derived from an EMBL/GenBank/DDBJ whole genome shotgun (WGS) entry which is preliminary data.</text>
</comment>
<dbReference type="InterPro" id="IPR002657">
    <property type="entry name" value="BilAc:Na_symport/Acr3"/>
</dbReference>
<feature type="transmembrane region" description="Helical" evidence="5">
    <location>
        <begin position="240"/>
        <end position="262"/>
    </location>
</feature>
<feature type="transmembrane region" description="Helical" evidence="5">
    <location>
        <begin position="13"/>
        <end position="36"/>
    </location>
</feature>
<feature type="transmembrane region" description="Helical" evidence="5">
    <location>
        <begin position="104"/>
        <end position="127"/>
    </location>
</feature>